<dbReference type="PANTHER" id="PTHR42873">
    <property type="entry name" value="RIBOSOMAL RNA LARGE SUBUNIT METHYLTRANSFERASE"/>
    <property type="match status" value="1"/>
</dbReference>
<name>A0A977PKG4_9CREN</name>
<accession>A0A977PKG4</accession>
<evidence type="ECO:0000256" key="3">
    <source>
        <dbReference type="ARBA" id="ARBA00022691"/>
    </source>
</evidence>
<dbReference type="InterPro" id="IPR019614">
    <property type="entry name" value="SAM-dep_methyl-trfase"/>
</dbReference>
<protein>
    <submittedName>
        <fullName evidence="5">SAM-dependent methyltransferase</fullName>
    </submittedName>
</protein>
<proteinExistence type="predicted"/>
<keyword evidence="2" id="KW-0808">Transferase</keyword>
<dbReference type="CDD" id="cd11572">
    <property type="entry name" value="RlmI_M_like"/>
    <property type="match status" value="1"/>
</dbReference>
<keyword evidence="3" id="KW-0949">S-adenosyl-L-methionine</keyword>
<dbReference type="Proteomes" id="UP001063698">
    <property type="component" value="Chromosome"/>
</dbReference>
<keyword evidence="6" id="KW-1185">Reference proteome</keyword>
<dbReference type="Pfam" id="PF10672">
    <property type="entry name" value="Methyltrans_SAM"/>
    <property type="match status" value="1"/>
</dbReference>
<evidence type="ECO:0000256" key="2">
    <source>
        <dbReference type="ARBA" id="ARBA00022679"/>
    </source>
</evidence>
<feature type="domain" description="S-adenosylmethionine-dependent methyltransferase" evidence="4">
    <location>
        <begin position="175"/>
        <end position="335"/>
    </location>
</feature>
<gene>
    <name evidence="5" type="ORF">IPA_03930</name>
</gene>
<reference evidence="5" key="1">
    <citation type="submission" date="2013-11" db="EMBL/GenBank/DDBJ databases">
        <title>Comparative genomics of Ignicoccus.</title>
        <authorList>
            <person name="Podar M."/>
        </authorList>
    </citation>
    <scope>NUCLEOTIDE SEQUENCE</scope>
    <source>
        <strain evidence="5">DSM 13166</strain>
    </source>
</reference>
<evidence type="ECO:0000313" key="6">
    <source>
        <dbReference type="Proteomes" id="UP001063698"/>
    </source>
</evidence>
<dbReference type="InterPro" id="IPR029063">
    <property type="entry name" value="SAM-dependent_MTases_sf"/>
</dbReference>
<dbReference type="EMBL" id="CP006868">
    <property type="protein sequence ID" value="UXD21404.1"/>
    <property type="molecule type" value="Genomic_DNA"/>
</dbReference>
<keyword evidence="1 5" id="KW-0489">Methyltransferase</keyword>
<dbReference type="CDD" id="cd02440">
    <property type="entry name" value="AdoMet_MTases"/>
    <property type="match status" value="1"/>
</dbReference>
<evidence type="ECO:0000313" key="5">
    <source>
        <dbReference type="EMBL" id="UXD21404.1"/>
    </source>
</evidence>
<evidence type="ECO:0000259" key="4">
    <source>
        <dbReference type="Pfam" id="PF10672"/>
    </source>
</evidence>
<dbReference type="GO" id="GO:0032259">
    <property type="term" value="P:methylation"/>
    <property type="evidence" value="ECO:0007669"/>
    <property type="project" value="UniProtKB-KW"/>
</dbReference>
<dbReference type="KEGG" id="ipc:IPA_03930"/>
<dbReference type="SUPFAM" id="SSF53335">
    <property type="entry name" value="S-adenosyl-L-methionine-dependent methyltransferases"/>
    <property type="match status" value="1"/>
</dbReference>
<sequence>MVIEVSEEALRKALTISPVIYQKHVKGRAEIGELVELEYEGRTICAMWDETGPVRLRVLLNHECPSTPEEALEEALERAYRVRRLNGAANWDAFRLVNGDGDMLSGLIIDIYKEIAVLQSSSLAIDKYIKFIAERVRNLLKLESVYEKSVQRVRRKVGLPEREGLILGTKKETVVDEEGVKFLVRVDKQKTGLYLDQRENRVFFERFAKGEKVLDAFSYTGGFGLHALHGGAKKVKFVDEDHEALSILKENLRLNSFSEEMVEIVESDIWRYLKEERSRFGLLSFDPPAFIPSKEYYDLGVRDYLKVYINAFKLAEEGSVVVLSSCSQPLSRDDFLRLISKASFYAKVDARTFALRGASRDHVMLPNARHLEYLKVAFLSRL</sequence>
<evidence type="ECO:0000256" key="1">
    <source>
        <dbReference type="ARBA" id="ARBA00022603"/>
    </source>
</evidence>
<organism evidence="5 6">
    <name type="scientific">Ignicoccus pacificus DSM 13166</name>
    <dbReference type="NCBI Taxonomy" id="940294"/>
    <lineage>
        <taxon>Archaea</taxon>
        <taxon>Thermoproteota</taxon>
        <taxon>Thermoprotei</taxon>
        <taxon>Desulfurococcales</taxon>
        <taxon>Desulfurococcaceae</taxon>
        <taxon>Ignicoccus</taxon>
    </lineage>
</organism>
<dbReference type="AlphaFoldDB" id="A0A977PKG4"/>
<dbReference type="Gene3D" id="3.30.750.80">
    <property type="entry name" value="RNA methyltransferase domain (HRMD) like"/>
    <property type="match status" value="1"/>
</dbReference>
<dbReference type="GO" id="GO:0008168">
    <property type="term" value="F:methyltransferase activity"/>
    <property type="evidence" value="ECO:0007669"/>
    <property type="project" value="UniProtKB-KW"/>
</dbReference>
<dbReference type="Gene3D" id="3.40.50.150">
    <property type="entry name" value="Vaccinia Virus protein VP39"/>
    <property type="match status" value="1"/>
</dbReference>
<dbReference type="PANTHER" id="PTHR42873:SF1">
    <property type="entry name" value="S-ADENOSYLMETHIONINE-DEPENDENT METHYLTRANSFERASE DOMAIN-CONTAINING PROTEIN"/>
    <property type="match status" value="1"/>
</dbReference>